<evidence type="ECO:0000313" key="2">
    <source>
        <dbReference type="Proteomes" id="UP001304243"/>
    </source>
</evidence>
<sequence length="160" mass="17785">MDSASTSFTNSNDYHRPYTNIVSSGNVIIPAARYIFGAGNYMTIDPELYYPSACLFCGLPNGSKRITASTASLLATSTSQEIIVATAAPTMPFYSSAATNRKPHELEEIIVQHRHGTSKNLASIMSSLFQRCRRYLIQKRLHLPVVTQGRKRFLIPSSFY</sequence>
<gene>
    <name evidence="1" type="ORF">ATC70_007026</name>
</gene>
<accession>A0AAN7D3V6</accession>
<evidence type="ECO:0000313" key="1">
    <source>
        <dbReference type="EMBL" id="KAK4509724.1"/>
    </source>
</evidence>
<organism evidence="1 2">
    <name type="scientific">Mucor velutinosus</name>
    <dbReference type="NCBI Taxonomy" id="708070"/>
    <lineage>
        <taxon>Eukaryota</taxon>
        <taxon>Fungi</taxon>
        <taxon>Fungi incertae sedis</taxon>
        <taxon>Mucoromycota</taxon>
        <taxon>Mucoromycotina</taxon>
        <taxon>Mucoromycetes</taxon>
        <taxon>Mucorales</taxon>
        <taxon>Mucorineae</taxon>
        <taxon>Mucoraceae</taxon>
        <taxon>Mucor</taxon>
    </lineage>
</organism>
<dbReference type="GeneID" id="89950712"/>
<protein>
    <submittedName>
        <fullName evidence="1">Uncharacterized protein</fullName>
    </submittedName>
</protein>
<proteinExistence type="predicted"/>
<name>A0AAN7D3V6_9FUNG</name>
<dbReference type="Proteomes" id="UP001304243">
    <property type="component" value="Unassembled WGS sequence"/>
</dbReference>
<reference evidence="1 2" key="1">
    <citation type="submission" date="2022-11" db="EMBL/GenBank/DDBJ databases">
        <title>Mucor velutinosus strain NIH1002 WGS.</title>
        <authorList>
            <person name="Subramanian P."/>
            <person name="Mullikin J.C."/>
            <person name="Segre J.A."/>
            <person name="Zelazny A.M."/>
        </authorList>
    </citation>
    <scope>NUCLEOTIDE SEQUENCE [LARGE SCALE GENOMIC DNA]</scope>
    <source>
        <strain evidence="1 2">NIH1002</strain>
    </source>
</reference>
<dbReference type="EMBL" id="JASEJX010000038">
    <property type="protein sequence ID" value="KAK4509724.1"/>
    <property type="molecule type" value="Genomic_DNA"/>
</dbReference>
<comment type="caution">
    <text evidence="1">The sequence shown here is derived from an EMBL/GenBank/DDBJ whole genome shotgun (WGS) entry which is preliminary data.</text>
</comment>
<dbReference type="RefSeq" id="XP_064676390.1">
    <property type="nucleotide sequence ID" value="XM_064826292.1"/>
</dbReference>
<dbReference type="AlphaFoldDB" id="A0AAN7D3V6"/>
<keyword evidence="2" id="KW-1185">Reference proteome</keyword>